<evidence type="ECO:0000256" key="2">
    <source>
        <dbReference type="SAM" id="SignalP"/>
    </source>
</evidence>
<feature type="transmembrane region" description="Helical" evidence="1">
    <location>
        <begin position="69"/>
        <end position="90"/>
    </location>
</feature>
<protein>
    <submittedName>
        <fullName evidence="3">Uncharacterized protein</fullName>
    </submittedName>
</protein>
<organism evidence="3 4">
    <name type="scientific">Brachionus plicatilis</name>
    <name type="common">Marine rotifer</name>
    <name type="synonym">Brachionus muelleri</name>
    <dbReference type="NCBI Taxonomy" id="10195"/>
    <lineage>
        <taxon>Eukaryota</taxon>
        <taxon>Metazoa</taxon>
        <taxon>Spiralia</taxon>
        <taxon>Gnathifera</taxon>
        <taxon>Rotifera</taxon>
        <taxon>Eurotatoria</taxon>
        <taxon>Monogononta</taxon>
        <taxon>Pseudotrocha</taxon>
        <taxon>Ploima</taxon>
        <taxon>Brachionidae</taxon>
        <taxon>Brachionus</taxon>
    </lineage>
</organism>
<feature type="chain" id="PRO_5018059322" evidence="2">
    <location>
        <begin position="17"/>
        <end position="178"/>
    </location>
</feature>
<accession>A0A3M7RLP8</accession>
<keyword evidence="2" id="KW-0732">Signal</keyword>
<proteinExistence type="predicted"/>
<comment type="caution">
    <text evidence="3">The sequence shown here is derived from an EMBL/GenBank/DDBJ whole genome shotgun (WGS) entry which is preliminary data.</text>
</comment>
<reference evidence="3 4" key="1">
    <citation type="journal article" date="2018" name="Sci. Rep.">
        <title>Genomic signatures of local adaptation to the degree of environmental predictability in rotifers.</title>
        <authorList>
            <person name="Franch-Gras L."/>
            <person name="Hahn C."/>
            <person name="Garcia-Roger E.M."/>
            <person name="Carmona M.J."/>
            <person name="Serra M."/>
            <person name="Gomez A."/>
        </authorList>
    </citation>
    <scope>NUCLEOTIDE SEQUENCE [LARGE SCALE GENOMIC DNA]</scope>
    <source>
        <strain evidence="3">HYR1</strain>
    </source>
</reference>
<dbReference type="EMBL" id="REGN01003105">
    <property type="protein sequence ID" value="RNA24503.1"/>
    <property type="molecule type" value="Genomic_DNA"/>
</dbReference>
<feature type="signal peptide" evidence="2">
    <location>
        <begin position="1"/>
        <end position="16"/>
    </location>
</feature>
<evidence type="ECO:0000313" key="4">
    <source>
        <dbReference type="Proteomes" id="UP000276133"/>
    </source>
</evidence>
<keyword evidence="1" id="KW-0812">Transmembrane</keyword>
<keyword evidence="1" id="KW-0472">Membrane</keyword>
<keyword evidence="4" id="KW-1185">Reference proteome</keyword>
<keyword evidence="1" id="KW-1133">Transmembrane helix</keyword>
<evidence type="ECO:0000256" key="1">
    <source>
        <dbReference type="SAM" id="Phobius"/>
    </source>
</evidence>
<dbReference type="Proteomes" id="UP000276133">
    <property type="component" value="Unassembled WGS sequence"/>
</dbReference>
<name>A0A3M7RLP8_BRAPC</name>
<evidence type="ECO:0000313" key="3">
    <source>
        <dbReference type="EMBL" id="RNA24503.1"/>
    </source>
</evidence>
<gene>
    <name evidence="3" type="ORF">BpHYR1_006296</name>
</gene>
<dbReference type="AlphaFoldDB" id="A0A3M7RLP8"/>
<sequence>MICFVVLFGTLGFGDAVNSTDDEIIVDLEFFKITNITKAPNSTTNFKTTINDSQIENFIDLLKKCFHSVLIFCLIMLIIFIIYSSVCLICRSISDSESIYEKFSENDRGQERGQGDLSIQEGDQSVVATSIRLLHENHNNDEIRPQNPKKGKKFFKFSKKDSQRKLINQSINLDSTQL</sequence>